<keyword evidence="3" id="KW-1185">Reference proteome</keyword>
<proteinExistence type="predicted"/>
<dbReference type="Proteomes" id="UP000232638">
    <property type="component" value="Chromosome"/>
</dbReference>
<sequence length="227" mass="24640">MFRLAPKENHKPYQRTAAGPASFQVGRRALDSRRRAPDTLHSRSKALQLLLSPGDTPAARRDHCGIPKVYTKMKQNRAFRVNQPSVASELIDGEAVIMNLDSGNYYSTRQIGGQLWSWIEEGVSQGELVSRLMVDYAGEAGLIASAVETFIGALLAHELIVEASPSAARIQSPPAAAAAPSALERPPFTPPVLEVFADMRDLLLLDPIHDVAEVGWPTAKPSRPAVN</sequence>
<evidence type="ECO:0000313" key="2">
    <source>
        <dbReference type="EMBL" id="AUB80673.1"/>
    </source>
</evidence>
<dbReference type="EMBL" id="CP020370">
    <property type="protein sequence ID" value="AUB80673.1"/>
    <property type="molecule type" value="Genomic_DNA"/>
</dbReference>
<gene>
    <name evidence="2" type="ORF">THSYN_06720</name>
</gene>
<name>A0A2K8U510_9GAMM</name>
<evidence type="ECO:0008006" key="4">
    <source>
        <dbReference type="Google" id="ProtNLM"/>
    </source>
</evidence>
<dbReference type="Pfam" id="PF05402">
    <property type="entry name" value="PqqD"/>
    <property type="match status" value="1"/>
</dbReference>
<evidence type="ECO:0000256" key="1">
    <source>
        <dbReference type="SAM" id="MobiDB-lite"/>
    </source>
</evidence>
<dbReference type="KEGG" id="tsy:THSYN_06720"/>
<protein>
    <recommendedName>
        <fullName evidence="4">PqqD family protein</fullName>
    </recommendedName>
</protein>
<accession>A0A2K8U510</accession>
<feature type="region of interest" description="Disordered" evidence="1">
    <location>
        <begin position="1"/>
        <end position="25"/>
    </location>
</feature>
<reference evidence="2 3" key="1">
    <citation type="submission" date="2017-03" db="EMBL/GenBank/DDBJ databases">
        <title>Complete genome sequence of Candidatus 'Thiodictyon syntrophicum' sp. nov. strain Cad16T, a photolithoautotroph purple sulfur bacterium isolated from an alpine meromictic lake.</title>
        <authorList>
            <person name="Luedin S.M."/>
            <person name="Pothier J.F."/>
            <person name="Danza F."/>
            <person name="Storelli N."/>
            <person name="Wittwer M."/>
            <person name="Tonolla M."/>
        </authorList>
    </citation>
    <scope>NUCLEOTIDE SEQUENCE [LARGE SCALE GENOMIC DNA]</scope>
    <source>
        <strain evidence="2 3">Cad16T</strain>
    </source>
</reference>
<organism evidence="2 3">
    <name type="scientific">Candidatus Thiodictyon syntrophicum</name>
    <dbReference type="NCBI Taxonomy" id="1166950"/>
    <lineage>
        <taxon>Bacteria</taxon>
        <taxon>Pseudomonadati</taxon>
        <taxon>Pseudomonadota</taxon>
        <taxon>Gammaproteobacteria</taxon>
        <taxon>Chromatiales</taxon>
        <taxon>Chromatiaceae</taxon>
        <taxon>Thiodictyon</taxon>
    </lineage>
</organism>
<evidence type="ECO:0000313" key="3">
    <source>
        <dbReference type="Proteomes" id="UP000232638"/>
    </source>
</evidence>
<dbReference type="AlphaFoldDB" id="A0A2K8U510"/>
<dbReference type="InterPro" id="IPR008792">
    <property type="entry name" value="PQQD"/>
</dbReference>
<feature type="compositionally biased region" description="Basic and acidic residues" evidence="1">
    <location>
        <begin position="1"/>
        <end position="11"/>
    </location>
</feature>